<accession>F5XQ13</accession>
<dbReference type="Pfam" id="PF18899">
    <property type="entry name" value="DUF5655"/>
    <property type="match status" value="1"/>
</dbReference>
<name>F5XQ13_MICPN</name>
<proteinExistence type="predicted"/>
<dbReference type="RefSeq" id="WP_013864686.1">
    <property type="nucleotide sequence ID" value="NC_015635.1"/>
</dbReference>
<dbReference type="eggNOG" id="ENOG50307IZ">
    <property type="taxonomic scope" value="Bacteria"/>
</dbReference>
<keyword evidence="3" id="KW-1185">Reference proteome</keyword>
<evidence type="ECO:0000313" key="3">
    <source>
        <dbReference type="Proteomes" id="UP000007947"/>
    </source>
</evidence>
<dbReference type="HOGENOM" id="CLU_101670_1_0_11"/>
<dbReference type="EMBL" id="AP012204">
    <property type="protein sequence ID" value="BAK36844.1"/>
    <property type="molecule type" value="Genomic_DNA"/>
</dbReference>
<evidence type="ECO:0000259" key="1">
    <source>
        <dbReference type="Pfam" id="PF18899"/>
    </source>
</evidence>
<sequence>MDVDAATQTMIDNLPAKTGKPLDEWFAVLDAAGLDKHGQAVVFLKTEHGMSHGFANLVVTLHRRRSAGTSSDADLVAAQYTGAKAALRPICDRLLAEAEALGADVEVAPKKTGVSLRRSKQFALVEAPSAKRIQLGLNLRGVAATERLRSMSGMCTHRVDLTSVNDVDDEVQGWLRAAYDLA</sequence>
<dbReference type="OrthoDB" id="4559052at2"/>
<dbReference type="InterPro" id="IPR025629">
    <property type="entry name" value="DUF4287"/>
</dbReference>
<dbReference type="KEGG" id="mph:MLP_38300"/>
<gene>
    <name evidence="2" type="ordered locus">MLP_38300</name>
</gene>
<reference evidence="2 3" key="1">
    <citation type="submission" date="2011-05" db="EMBL/GenBank/DDBJ databases">
        <title>Whole genome sequence of Microlunatus phosphovorus NM-1.</title>
        <authorList>
            <person name="Hosoyama A."/>
            <person name="Sasaki K."/>
            <person name="Harada T."/>
            <person name="Igarashi R."/>
            <person name="Kawakoshi A."/>
            <person name="Sasagawa M."/>
            <person name="Fukada J."/>
            <person name="Nakamura S."/>
            <person name="Katano Y."/>
            <person name="Hanada S."/>
            <person name="Kamagata Y."/>
            <person name="Nakamura N."/>
            <person name="Yamazaki S."/>
            <person name="Fujita N."/>
        </authorList>
    </citation>
    <scope>NUCLEOTIDE SEQUENCE [LARGE SCALE GENOMIC DNA]</scope>
    <source>
        <strain evidence="3">ATCC 700054 / DSM 10555 / JCM 9379 / NBRC 101784 / NCIMB 13414 / VKM Ac-1990 / NM-1</strain>
    </source>
</reference>
<organism evidence="2 3">
    <name type="scientific">Microlunatus phosphovorus (strain ATCC 700054 / DSM 10555 / JCM 9379 / NBRC 101784 / NCIMB 13414 / VKM Ac-1990 / NM-1)</name>
    <dbReference type="NCBI Taxonomy" id="1032480"/>
    <lineage>
        <taxon>Bacteria</taxon>
        <taxon>Bacillati</taxon>
        <taxon>Actinomycetota</taxon>
        <taxon>Actinomycetes</taxon>
        <taxon>Propionibacteriales</taxon>
        <taxon>Propionibacteriaceae</taxon>
        <taxon>Microlunatus</taxon>
    </lineage>
</organism>
<evidence type="ECO:0000313" key="2">
    <source>
        <dbReference type="EMBL" id="BAK36844.1"/>
    </source>
</evidence>
<feature type="domain" description="DUF5655" evidence="1">
    <location>
        <begin position="77"/>
        <end position="181"/>
    </location>
</feature>
<dbReference type="AlphaFoldDB" id="F5XQ13"/>
<dbReference type="Pfam" id="PF14117">
    <property type="entry name" value="DUF4287"/>
    <property type="match status" value="1"/>
</dbReference>
<dbReference type="InterPro" id="IPR043714">
    <property type="entry name" value="DUF5655"/>
</dbReference>
<dbReference type="Proteomes" id="UP000007947">
    <property type="component" value="Chromosome"/>
</dbReference>
<protein>
    <recommendedName>
        <fullName evidence="1">DUF5655 domain-containing protein</fullName>
    </recommendedName>
</protein>